<sequence>MNLAFINPFDLQGSIEKMFTNWITNVLESFFKFIADGLFSGTNLSGIFKQMNTIFIAIGSSVIICIILYRIIVGMFSEGEGKTQDQLFSELAIGGVKVGMMIYLLPILLSFCLSKIVYPFCKYLFDDIANSSAKTFINFAKFGLKPFGAPVLGGIMMIIMLLFMTIVVVAFVYRFCVFHAEWVYIQVFSVWVAISYLTVDNNMINDYLKRVGYEFTNLIIAVSAMAGIIELLAKKNIGAGDVMLIIGLGFVEIKGAGIANVIFGGRPSGGLMRGISSTVSNATRMFKK</sequence>
<evidence type="ECO:0000313" key="2">
    <source>
        <dbReference type="Proteomes" id="UP000192067"/>
    </source>
</evidence>
<protein>
    <submittedName>
        <fullName evidence="1">Uncharacterized protein</fullName>
    </submittedName>
</protein>
<keyword evidence="1" id="KW-0614">Plasmid</keyword>
<dbReference type="AlphaFoldDB" id="A0A1V0NJP5"/>
<geneLocation type="plasmid" evidence="1 2">
    <name>pUC11B</name>
</geneLocation>
<dbReference type="Proteomes" id="UP000192067">
    <property type="component" value="Plasmid pUC11B"/>
</dbReference>
<organism evidence="1 2">
    <name type="scientific">Lactococcus lactis subsp. lactis</name>
    <name type="common">Streptococcus lactis</name>
    <dbReference type="NCBI Taxonomy" id="1360"/>
    <lineage>
        <taxon>Bacteria</taxon>
        <taxon>Bacillati</taxon>
        <taxon>Bacillota</taxon>
        <taxon>Bacilli</taxon>
        <taxon>Lactobacillales</taxon>
        <taxon>Streptococcaceae</taxon>
        <taxon>Lactococcus</taxon>
    </lineage>
</organism>
<dbReference type="RefSeq" id="WP_032398587.1">
    <property type="nucleotide sequence ID" value="NZ_CP016721.3"/>
</dbReference>
<gene>
    <name evidence="1" type="ORF">LLUC11_pB23</name>
</gene>
<proteinExistence type="predicted"/>
<dbReference type="EMBL" id="CP016721">
    <property type="protein sequence ID" value="ARE12268.1"/>
    <property type="molecule type" value="Genomic_DNA"/>
</dbReference>
<name>A0A1V0NJP5_LACLL</name>
<accession>A0A1V0NJP5</accession>
<reference evidence="1 2" key="1">
    <citation type="journal article" date="2017" name="BMC Genomics">
        <title>Comparative and functional genomics of the Lactococcus lactis taxon; insights into evolution and niche adaptation.</title>
        <authorList>
            <person name="Kelleher P."/>
            <person name="Bottacini F."/>
            <person name="Mahony J."/>
            <person name="Kilcawley K.N."/>
            <person name="van Sinderen D."/>
        </authorList>
    </citation>
    <scope>NUCLEOTIDE SEQUENCE [LARGE SCALE GENOMIC DNA]</scope>
    <source>
        <strain evidence="1 2">UC11</strain>
    </source>
</reference>
<evidence type="ECO:0000313" key="1">
    <source>
        <dbReference type="EMBL" id="ARE12268.1"/>
    </source>
</evidence>